<keyword evidence="5 6" id="KW-0472">Membrane</keyword>
<reference evidence="8 11" key="3">
    <citation type="submission" date="2016-08" db="EMBL/GenBank/DDBJ databases">
        <authorList>
            <person name="Seilhamer J.J."/>
        </authorList>
    </citation>
    <scope>NUCLEOTIDE SEQUENCE [LARGE SCALE GENOMIC DNA]</scope>
    <source>
        <strain evidence="8 11">NML150140-1</strain>
    </source>
</reference>
<sequence length="480" mass="54864">MAELQEVRNQTKSLKINLVLNVVKTFVSMCFPLITYPYITRIFSVEDVGKINFYLSIISYFQLIAYFGIPTYAVSIGSGKRDNIKCFNRFADEVYTLSVLSTFISCSLLGVIVGRIHSFSGEWKIWVVLSVSIIFNTLGAEWLLQVYEDYFFMTLRYIFIQIAGVVLLFIFVRNSTDMTKYFIIYVIPCVLTGLSNRLYEKRYCRLKIRINKEIQFHLKALFPIFFSNIATIIYINSDITMLGILCGEKSVGLYSISTKIYNVGKNIFFAMTAVYVPRLSLLIQKKEFSVFSEKVHKFIMDILPLTIAAAVGIIGLGSELISLFAGLSYLEGVKSLHILAVAIVFAVLNGINTTIILIPLREEKLVLKATICSAVLNLMLNIILLPVYQQNGAAFTTLLAEILLFIITTRRCYNYNIYKNLSKKIIKNIIAIIPMIICIILIFKVFIKNMFVRCMVSTIVSIVWYIFIKMFMDKKVRQET</sequence>
<feature type="transmembrane region" description="Helical" evidence="6">
    <location>
        <begin position="425"/>
        <end position="444"/>
    </location>
</feature>
<organism evidence="7 10">
    <name type="scientific">Eisenbergiella tayi</name>
    <dbReference type="NCBI Taxonomy" id="1432052"/>
    <lineage>
        <taxon>Bacteria</taxon>
        <taxon>Bacillati</taxon>
        <taxon>Bacillota</taxon>
        <taxon>Clostridia</taxon>
        <taxon>Lachnospirales</taxon>
        <taxon>Lachnospiraceae</taxon>
        <taxon>Eisenbergiella</taxon>
    </lineage>
</organism>
<accession>A0A1E3AAP1</accession>
<feature type="transmembrane region" description="Helical" evidence="6">
    <location>
        <begin position="365"/>
        <end position="388"/>
    </location>
</feature>
<evidence type="ECO:0000256" key="6">
    <source>
        <dbReference type="SAM" id="Phobius"/>
    </source>
</evidence>
<dbReference type="Pfam" id="PF01943">
    <property type="entry name" value="Polysacc_synt"/>
    <property type="match status" value="1"/>
</dbReference>
<feature type="transmembrane region" description="Helical" evidence="6">
    <location>
        <begin position="336"/>
        <end position="358"/>
    </location>
</feature>
<gene>
    <name evidence="7" type="primary">rfbX_1</name>
    <name evidence="8" type="ORF">BEI59_18760</name>
    <name evidence="7" type="ORF">BEI61_01713</name>
    <name evidence="9" type="ORF">BEI63_11520</name>
</gene>
<proteinExistence type="predicted"/>
<keyword evidence="12" id="KW-1185">Reference proteome</keyword>
<evidence type="ECO:0000313" key="7">
    <source>
        <dbReference type="EMBL" id="ODM05824.1"/>
    </source>
</evidence>
<dbReference type="EMBL" id="MCGH01000002">
    <property type="protein sequence ID" value="ODM05824.1"/>
    <property type="molecule type" value="Genomic_DNA"/>
</dbReference>
<feature type="transmembrane region" description="Helical" evidence="6">
    <location>
        <begin position="94"/>
        <end position="113"/>
    </location>
</feature>
<dbReference type="AlphaFoldDB" id="A0A1E3AAP1"/>
<dbReference type="InterPro" id="IPR002797">
    <property type="entry name" value="Polysacc_synth"/>
</dbReference>
<evidence type="ECO:0000256" key="4">
    <source>
        <dbReference type="ARBA" id="ARBA00022989"/>
    </source>
</evidence>
<dbReference type="EMBL" id="MEHA01000014">
    <property type="protein sequence ID" value="ODR49155.1"/>
    <property type="molecule type" value="Genomic_DNA"/>
</dbReference>
<feature type="transmembrane region" description="Helical" evidence="6">
    <location>
        <begin position="151"/>
        <end position="172"/>
    </location>
</feature>
<reference evidence="7 10" key="1">
    <citation type="submission" date="2016-07" db="EMBL/GenBank/DDBJ databases">
        <title>Characterization of isolates of Eisenbergiella tayi derived from blood cultures, using whole genome sequencing.</title>
        <authorList>
            <person name="Burdz T."/>
            <person name="Wiebe D."/>
            <person name="Huynh C."/>
            <person name="Bernard K."/>
        </authorList>
    </citation>
    <scope>NUCLEOTIDE SEQUENCE [LARGE SCALE GENOMIC DNA]</scope>
    <source>
        <strain evidence="7 10">NML 110608</strain>
    </source>
</reference>
<keyword evidence="4 6" id="KW-1133">Transmembrane helix</keyword>
<evidence type="ECO:0000313" key="12">
    <source>
        <dbReference type="Proteomes" id="UP000094869"/>
    </source>
</evidence>
<evidence type="ECO:0000256" key="1">
    <source>
        <dbReference type="ARBA" id="ARBA00004651"/>
    </source>
</evidence>
<evidence type="ECO:0000313" key="11">
    <source>
        <dbReference type="Proteomes" id="UP000094271"/>
    </source>
</evidence>
<evidence type="ECO:0000313" key="8">
    <source>
        <dbReference type="EMBL" id="ODR49155.1"/>
    </source>
</evidence>
<dbReference type="Proteomes" id="UP000094869">
    <property type="component" value="Unassembled WGS sequence"/>
</dbReference>
<dbReference type="Proteomes" id="UP000094271">
    <property type="component" value="Unassembled WGS sequence"/>
</dbReference>
<keyword evidence="2" id="KW-1003">Cell membrane</keyword>
<feature type="transmembrane region" description="Helical" evidence="6">
    <location>
        <begin position="450"/>
        <end position="468"/>
    </location>
</feature>
<dbReference type="PANTHER" id="PTHR30250">
    <property type="entry name" value="PST FAMILY PREDICTED COLANIC ACID TRANSPORTER"/>
    <property type="match status" value="1"/>
</dbReference>
<keyword evidence="3 6" id="KW-0812">Transmembrane</keyword>
<feature type="transmembrane region" description="Helical" evidence="6">
    <location>
        <begin position="220"/>
        <end position="243"/>
    </location>
</feature>
<dbReference type="EMBL" id="MEHD01000021">
    <property type="protein sequence ID" value="ODR57721.1"/>
    <property type="molecule type" value="Genomic_DNA"/>
</dbReference>
<evidence type="ECO:0000256" key="3">
    <source>
        <dbReference type="ARBA" id="ARBA00022692"/>
    </source>
</evidence>
<dbReference type="Proteomes" id="UP000094067">
    <property type="component" value="Unassembled WGS sequence"/>
</dbReference>
<reference evidence="9 12" key="2">
    <citation type="submission" date="2016-08" db="EMBL/GenBank/DDBJ databases">
        <title>Characterization of Isolates of Eisenbergiella tayi Derived from Blood Cultures, Using Whole Genome Sequencing.</title>
        <authorList>
            <person name="Bernier A.-M."/>
            <person name="Burdz T."/>
            <person name="Wiebe D."/>
            <person name="Bernard K."/>
        </authorList>
    </citation>
    <scope>NUCLEOTIDE SEQUENCE [LARGE SCALE GENOMIC DNA]</scope>
    <source>
        <strain evidence="9 12">NML120146</strain>
    </source>
</reference>
<feature type="transmembrane region" description="Helical" evidence="6">
    <location>
        <begin position="263"/>
        <end position="281"/>
    </location>
</feature>
<dbReference type="InterPro" id="IPR050833">
    <property type="entry name" value="Poly_Biosynth_Transport"/>
</dbReference>
<feature type="transmembrane region" description="Helical" evidence="6">
    <location>
        <begin position="18"/>
        <end position="39"/>
    </location>
</feature>
<dbReference type="PANTHER" id="PTHR30250:SF11">
    <property type="entry name" value="O-ANTIGEN TRANSPORTER-RELATED"/>
    <property type="match status" value="1"/>
</dbReference>
<dbReference type="RefSeq" id="WP_069151973.1">
    <property type="nucleotide sequence ID" value="NZ_JAQCZP010000013.1"/>
</dbReference>
<comment type="caution">
    <text evidence="7">The sequence shown here is derived from an EMBL/GenBank/DDBJ whole genome shotgun (WGS) entry which is preliminary data.</text>
</comment>
<dbReference type="GO" id="GO:0005886">
    <property type="term" value="C:plasma membrane"/>
    <property type="evidence" value="ECO:0007669"/>
    <property type="project" value="UniProtKB-SubCell"/>
</dbReference>
<comment type="subcellular location">
    <subcellularLocation>
        <location evidence="1">Cell membrane</location>
        <topology evidence="1">Multi-pass membrane protein</topology>
    </subcellularLocation>
</comment>
<name>A0A1E3AAP1_9FIRM</name>
<feature type="transmembrane region" description="Helical" evidence="6">
    <location>
        <begin position="51"/>
        <end position="73"/>
    </location>
</feature>
<evidence type="ECO:0000256" key="5">
    <source>
        <dbReference type="ARBA" id="ARBA00023136"/>
    </source>
</evidence>
<feature type="transmembrane region" description="Helical" evidence="6">
    <location>
        <begin position="302"/>
        <end position="330"/>
    </location>
</feature>
<evidence type="ECO:0000313" key="9">
    <source>
        <dbReference type="EMBL" id="ODR57721.1"/>
    </source>
</evidence>
<evidence type="ECO:0000256" key="2">
    <source>
        <dbReference type="ARBA" id="ARBA00022475"/>
    </source>
</evidence>
<evidence type="ECO:0000313" key="10">
    <source>
        <dbReference type="Proteomes" id="UP000094067"/>
    </source>
</evidence>
<feature type="transmembrane region" description="Helical" evidence="6">
    <location>
        <begin position="178"/>
        <end position="199"/>
    </location>
</feature>
<protein>
    <submittedName>
        <fullName evidence="7">Putative O-antigen transporter</fullName>
    </submittedName>
</protein>
<feature type="transmembrane region" description="Helical" evidence="6">
    <location>
        <begin position="125"/>
        <end position="144"/>
    </location>
</feature>
<feature type="transmembrane region" description="Helical" evidence="6">
    <location>
        <begin position="394"/>
        <end position="413"/>
    </location>
</feature>
<dbReference type="OrthoDB" id="9815702at2"/>